<sequence length="183" mass="19480">MPGTFDPRSEFEPSSKRTRRGRGVDITSVRLRTLLSMLVLGLVLVVVLVALSCRREPETTLPGTTSPGNVVATAALATFTPGPSPTALPTITVAPEPTQTPAVPTTVGIGVTVEVVNTDGLGLNMREGPGVTFAIVELLPEGTRLVIVDGPQEVDGFVWWKVQKVDSQVQGWVVEEYIKPVLP</sequence>
<evidence type="ECO:0000259" key="3">
    <source>
        <dbReference type="Pfam" id="PF08239"/>
    </source>
</evidence>
<keyword evidence="2" id="KW-0812">Transmembrane</keyword>
<evidence type="ECO:0000313" key="5">
    <source>
        <dbReference type="Proteomes" id="UP000037784"/>
    </source>
</evidence>
<comment type="caution">
    <text evidence="4">The sequence shown here is derived from an EMBL/GenBank/DDBJ whole genome shotgun (WGS) entry which is preliminary data.</text>
</comment>
<proteinExistence type="predicted"/>
<dbReference type="InParanoid" id="A0A0M9UD76"/>
<dbReference type="RefSeq" id="WP_054493510.1">
    <property type="nucleotide sequence ID" value="NZ_BBZA01000182.1"/>
</dbReference>
<feature type="region of interest" description="Disordered" evidence="1">
    <location>
        <begin position="1"/>
        <end position="21"/>
    </location>
</feature>
<feature type="transmembrane region" description="Helical" evidence="2">
    <location>
        <begin position="29"/>
        <end position="51"/>
    </location>
</feature>
<evidence type="ECO:0000313" key="4">
    <source>
        <dbReference type="EMBL" id="GAP63710.1"/>
    </source>
</evidence>
<protein>
    <recommendedName>
        <fullName evidence="3">SH3b domain-containing protein</fullName>
    </recommendedName>
</protein>
<gene>
    <name evidence="4" type="ORF">ARMA_2133</name>
</gene>
<accession>A0A0M9UD76</accession>
<evidence type="ECO:0000256" key="1">
    <source>
        <dbReference type="SAM" id="MobiDB-lite"/>
    </source>
</evidence>
<organism evidence="4 5">
    <name type="scientific">Ardenticatena maritima</name>
    <dbReference type="NCBI Taxonomy" id="872965"/>
    <lineage>
        <taxon>Bacteria</taxon>
        <taxon>Bacillati</taxon>
        <taxon>Chloroflexota</taxon>
        <taxon>Ardenticatenia</taxon>
        <taxon>Ardenticatenales</taxon>
        <taxon>Ardenticatenaceae</taxon>
        <taxon>Ardenticatena</taxon>
    </lineage>
</organism>
<evidence type="ECO:0000256" key="2">
    <source>
        <dbReference type="SAM" id="Phobius"/>
    </source>
</evidence>
<keyword evidence="5" id="KW-1185">Reference proteome</keyword>
<dbReference type="OrthoDB" id="166504at2"/>
<dbReference type="AlphaFoldDB" id="A0A0M9UD76"/>
<dbReference type="InterPro" id="IPR003646">
    <property type="entry name" value="SH3-like_bac-type"/>
</dbReference>
<dbReference type="Gene3D" id="2.30.30.40">
    <property type="entry name" value="SH3 Domains"/>
    <property type="match status" value="1"/>
</dbReference>
<keyword evidence="2" id="KW-0472">Membrane</keyword>
<dbReference type="EMBL" id="BBZA01000182">
    <property type="protein sequence ID" value="GAP63710.1"/>
    <property type="molecule type" value="Genomic_DNA"/>
</dbReference>
<dbReference type="Pfam" id="PF08239">
    <property type="entry name" value="SH3_3"/>
    <property type="match status" value="1"/>
</dbReference>
<dbReference type="Proteomes" id="UP000037784">
    <property type="component" value="Unassembled WGS sequence"/>
</dbReference>
<name>A0A0M9UD76_9CHLR</name>
<reference evidence="5" key="2">
    <citation type="submission" date="2015-08" db="EMBL/GenBank/DDBJ databases">
        <title>Draft Genome Sequence of a Heterotrophic Facultative Anaerobic Bacterium Ardenticatena maritima Strain 110S.</title>
        <authorList>
            <person name="Kawaichi S."/>
            <person name="Yoshida T."/>
            <person name="Sako Y."/>
            <person name="Nakamura R."/>
        </authorList>
    </citation>
    <scope>NUCLEOTIDE SEQUENCE [LARGE SCALE GENOMIC DNA]</scope>
    <source>
        <strain evidence="5">110S</strain>
    </source>
</reference>
<reference evidence="4 5" key="1">
    <citation type="journal article" date="2015" name="Genome Announc.">
        <title>Draft Genome Sequence of a Heterotrophic Facultative Anaerobic Thermophilic Bacterium, Ardenticatena maritima Strain 110ST.</title>
        <authorList>
            <person name="Kawaichi S."/>
            <person name="Yoshida T."/>
            <person name="Sako Y."/>
            <person name="Nakamura R."/>
        </authorList>
    </citation>
    <scope>NUCLEOTIDE SEQUENCE [LARGE SCALE GENOMIC DNA]</scope>
    <source>
        <strain evidence="4 5">110S</strain>
    </source>
</reference>
<keyword evidence="2" id="KW-1133">Transmembrane helix</keyword>
<feature type="domain" description="SH3b" evidence="3">
    <location>
        <begin position="122"/>
        <end position="179"/>
    </location>
</feature>